<dbReference type="AlphaFoldDB" id="A0A7C3ZMC4"/>
<evidence type="ECO:0000256" key="1">
    <source>
        <dbReference type="SAM" id="Phobius"/>
    </source>
</evidence>
<keyword evidence="1" id="KW-0812">Transmembrane</keyword>
<name>A0A7C3ZMC4_9CYAN</name>
<keyword evidence="1" id="KW-0472">Membrane</keyword>
<comment type="caution">
    <text evidence="2">The sequence shown here is derived from an EMBL/GenBank/DDBJ whole genome shotgun (WGS) entry which is preliminary data.</text>
</comment>
<reference evidence="2" key="1">
    <citation type="journal article" date="2020" name="mSystems">
        <title>Genome- and Community-Level Interaction Insights into Carbon Utilization and Element Cycling Functions of Hydrothermarchaeota in Hydrothermal Sediment.</title>
        <authorList>
            <person name="Zhou Z."/>
            <person name="Liu Y."/>
            <person name="Xu W."/>
            <person name="Pan J."/>
            <person name="Luo Z.H."/>
            <person name="Li M."/>
        </authorList>
    </citation>
    <scope>NUCLEOTIDE SEQUENCE [LARGE SCALE GENOMIC DNA]</scope>
    <source>
        <strain evidence="2">SpSt-374</strain>
    </source>
</reference>
<feature type="transmembrane region" description="Helical" evidence="1">
    <location>
        <begin position="156"/>
        <end position="179"/>
    </location>
</feature>
<dbReference type="EMBL" id="DSPX01000190">
    <property type="protein sequence ID" value="HGG02522.1"/>
    <property type="molecule type" value="Genomic_DNA"/>
</dbReference>
<gene>
    <name evidence="2" type="ORF">ENR15_18220</name>
</gene>
<organism evidence="2">
    <name type="scientific">Planktothricoides sp. SpSt-374</name>
    <dbReference type="NCBI Taxonomy" id="2282167"/>
    <lineage>
        <taxon>Bacteria</taxon>
        <taxon>Bacillati</taxon>
        <taxon>Cyanobacteriota</taxon>
        <taxon>Cyanophyceae</taxon>
        <taxon>Oscillatoriophycideae</taxon>
        <taxon>Oscillatoriales</taxon>
        <taxon>Oscillatoriaceae</taxon>
        <taxon>Planktothricoides</taxon>
    </lineage>
</organism>
<protein>
    <submittedName>
        <fullName evidence="2">PepSY domain-containing protein</fullName>
    </submittedName>
</protein>
<feature type="transmembrane region" description="Helical" evidence="1">
    <location>
        <begin position="12"/>
        <end position="33"/>
    </location>
</feature>
<proteinExistence type="predicted"/>
<sequence>MNPARFRQIHRQIAPIVFIPLFLSAITGIAYSLGKSWFHLPREATHIFMVIHEAEYLGKYLEPIYILLLAIGLLSMIVTGLTMARLFSKKPKITKWNHRTMHRMVAPIFFLPLLVSATTGVAYRISRSWLGMSRSEADIFLVIHEGKYLGAIFQPIYVLFVGLGLVGIIITGVTMIRWVSLKPKQPINSEN</sequence>
<keyword evidence="1" id="KW-1133">Transmembrane helix</keyword>
<accession>A0A7C3ZMC4</accession>
<feature type="transmembrane region" description="Helical" evidence="1">
    <location>
        <begin position="64"/>
        <end position="84"/>
    </location>
</feature>
<feature type="transmembrane region" description="Helical" evidence="1">
    <location>
        <begin position="105"/>
        <end position="125"/>
    </location>
</feature>
<evidence type="ECO:0000313" key="2">
    <source>
        <dbReference type="EMBL" id="HGG02522.1"/>
    </source>
</evidence>